<name>A0A6M5YU38_9BACT</name>
<dbReference type="NCBIfam" id="TIGR02996">
    <property type="entry name" value="rpt_mate_G_obs"/>
    <property type="match status" value="1"/>
</dbReference>
<dbReference type="EMBL" id="CP053452">
    <property type="protein sequence ID" value="QJW96833.1"/>
    <property type="molecule type" value="Genomic_DNA"/>
</dbReference>
<keyword evidence="2" id="KW-1185">Reference proteome</keyword>
<dbReference type="KEGG" id="ftj:FTUN_4393"/>
<protein>
    <submittedName>
        <fullName evidence="1">Uncharacterized protein</fullName>
    </submittedName>
</protein>
<dbReference type="InterPro" id="IPR011044">
    <property type="entry name" value="Quino_amine_DH_bsu"/>
</dbReference>
<accession>A0A6M5YU38</accession>
<sequence length="424" mass="46328">MWQPFDTFGEIKGRVRGVSVPYPNGQVLVWTDRGLFSLWYFRSAFVNELARPDQAESLFDAATGVLTWNGAAYRMLGACAPANDPRAFTRHPGGDRVALDPDTDAAHVLDAAGRVQQTIEGVGAASEPWAVAAFGPDGKALVLADPTHVRVFRYQAEAGKERPRWAAVAAAADQKQLLRAVQDNPDEDTPRLMYADWLEEHDDPARAEFVRVQCRLAERGRREPVPPADPDRQREFQLQSQLGERWLAELPAVRGVRWTGFWRGFPVASVASATTLVRAAEKVWDAAPVESVTVTGLNANGARVLAGSPVFDRLRAFTLEGYSARHEGERPLRTLFGSPRAKALRRLALLSALGEAGLIAVFASEHLTGLEWLGVGSGEMTDGAAEAFLAAPGLRSVRGGVFTSYRLTAKWRARLQARFPHAAV</sequence>
<dbReference type="SUPFAM" id="SSF50969">
    <property type="entry name" value="YVTN repeat-like/Quinoprotein amine dehydrogenase"/>
    <property type="match status" value="1"/>
</dbReference>
<evidence type="ECO:0000313" key="1">
    <source>
        <dbReference type="EMBL" id="QJW96833.1"/>
    </source>
</evidence>
<organism evidence="1 2">
    <name type="scientific">Frigoriglobus tundricola</name>
    <dbReference type="NCBI Taxonomy" id="2774151"/>
    <lineage>
        <taxon>Bacteria</taxon>
        <taxon>Pseudomonadati</taxon>
        <taxon>Planctomycetota</taxon>
        <taxon>Planctomycetia</taxon>
        <taxon>Gemmatales</taxon>
        <taxon>Gemmataceae</taxon>
        <taxon>Frigoriglobus</taxon>
    </lineage>
</organism>
<dbReference type="AlphaFoldDB" id="A0A6M5YU38"/>
<reference evidence="2" key="1">
    <citation type="submission" date="2020-05" db="EMBL/GenBank/DDBJ databases">
        <title>Frigoriglobus tundricola gen. nov., sp. nov., a psychrotolerant cellulolytic planctomycete of the family Gemmataceae with two divergent copies of 16S rRNA gene.</title>
        <authorList>
            <person name="Kulichevskaya I.S."/>
            <person name="Ivanova A.A."/>
            <person name="Naumoff D.G."/>
            <person name="Beletsky A.V."/>
            <person name="Rijpstra W.I.C."/>
            <person name="Sinninghe Damste J.S."/>
            <person name="Mardanov A.V."/>
            <person name="Ravin N.V."/>
            <person name="Dedysh S.N."/>
        </authorList>
    </citation>
    <scope>NUCLEOTIDE SEQUENCE [LARGE SCALE GENOMIC DNA]</scope>
    <source>
        <strain evidence="2">PL17</strain>
    </source>
</reference>
<gene>
    <name evidence="1" type="ORF">FTUN_4393</name>
</gene>
<evidence type="ECO:0000313" key="2">
    <source>
        <dbReference type="Proteomes" id="UP000503447"/>
    </source>
</evidence>
<dbReference type="InterPro" id="IPR014338">
    <property type="entry name" value="CHP02996_rpt-companion-dom"/>
</dbReference>
<dbReference type="RefSeq" id="WP_171472342.1">
    <property type="nucleotide sequence ID" value="NZ_CP053452.2"/>
</dbReference>
<proteinExistence type="predicted"/>
<dbReference type="Proteomes" id="UP000503447">
    <property type="component" value="Chromosome"/>
</dbReference>